<evidence type="ECO:0000256" key="1">
    <source>
        <dbReference type="SAM" id="MobiDB-lite"/>
    </source>
</evidence>
<name>A0A9D5JUY7_9BACT</name>
<organism evidence="2 3">
    <name type="scientific">candidate division KSB3 bacterium</name>
    <dbReference type="NCBI Taxonomy" id="2044937"/>
    <lineage>
        <taxon>Bacteria</taxon>
        <taxon>candidate division KSB3</taxon>
    </lineage>
</organism>
<evidence type="ECO:0008006" key="4">
    <source>
        <dbReference type="Google" id="ProtNLM"/>
    </source>
</evidence>
<evidence type="ECO:0000313" key="2">
    <source>
        <dbReference type="EMBL" id="MBD3324625.1"/>
    </source>
</evidence>
<reference evidence="2" key="1">
    <citation type="submission" date="2019-11" db="EMBL/GenBank/DDBJ databases">
        <title>Microbial mats filling the niche in hypersaline microbial mats.</title>
        <authorList>
            <person name="Wong H.L."/>
            <person name="Macleod F.I."/>
            <person name="White R.A. III"/>
            <person name="Burns B.P."/>
        </authorList>
    </citation>
    <scope>NUCLEOTIDE SEQUENCE</scope>
    <source>
        <strain evidence="2">Rbin_158</strain>
    </source>
</reference>
<dbReference type="EMBL" id="WJJP01000267">
    <property type="protein sequence ID" value="MBD3324625.1"/>
    <property type="molecule type" value="Genomic_DNA"/>
</dbReference>
<evidence type="ECO:0000313" key="3">
    <source>
        <dbReference type="Proteomes" id="UP000649604"/>
    </source>
</evidence>
<gene>
    <name evidence="2" type="ORF">GF339_08580</name>
</gene>
<proteinExistence type="predicted"/>
<accession>A0A9D5JUY7</accession>
<feature type="region of interest" description="Disordered" evidence="1">
    <location>
        <begin position="71"/>
        <end position="91"/>
    </location>
</feature>
<comment type="caution">
    <text evidence="2">The sequence shown here is derived from an EMBL/GenBank/DDBJ whole genome shotgun (WGS) entry which is preliminary data.</text>
</comment>
<protein>
    <recommendedName>
        <fullName evidence="4">Rho termination protein</fullName>
    </recommendedName>
</protein>
<dbReference type="AlphaFoldDB" id="A0A9D5JUY7"/>
<sequence>MDLKTLKKMPVPKLREEALKFDDLHGVHGMNKSQLIDALKEKYGITEEAREREDLHARKLNIKARIRKLKAEKAQATQDGDSEKVTNLRKRLHRERHLLKKIARKAKAQSLANA</sequence>
<dbReference type="Proteomes" id="UP000649604">
    <property type="component" value="Unassembled WGS sequence"/>
</dbReference>